<evidence type="ECO:0000259" key="1">
    <source>
        <dbReference type="Pfam" id="PF26607"/>
    </source>
</evidence>
<dbReference type="InterPro" id="IPR058502">
    <property type="entry name" value="PLL-like_beta-prop"/>
</dbReference>
<organism evidence="2 3">
    <name type="scientific">Streptomyces subrutilus</name>
    <dbReference type="NCBI Taxonomy" id="36818"/>
    <lineage>
        <taxon>Bacteria</taxon>
        <taxon>Bacillati</taxon>
        <taxon>Actinomycetota</taxon>
        <taxon>Actinomycetes</taxon>
        <taxon>Kitasatosporales</taxon>
        <taxon>Streptomycetaceae</taxon>
        <taxon>Streptomyces</taxon>
    </lineage>
</organism>
<reference evidence="2" key="1">
    <citation type="journal article" date="2014" name="Int. J. Syst. Evol. Microbiol.">
        <title>Complete genome sequence of Corynebacterium casei LMG S-19264T (=DSM 44701T), isolated from a smear-ripened cheese.</title>
        <authorList>
            <consortium name="US DOE Joint Genome Institute (JGI-PGF)"/>
            <person name="Walter F."/>
            <person name="Albersmeier A."/>
            <person name="Kalinowski J."/>
            <person name="Ruckert C."/>
        </authorList>
    </citation>
    <scope>NUCLEOTIDE SEQUENCE</scope>
    <source>
        <strain evidence="2">JCM 4834</strain>
    </source>
</reference>
<proteinExistence type="predicted"/>
<evidence type="ECO:0000313" key="3">
    <source>
        <dbReference type="Proteomes" id="UP000634660"/>
    </source>
</evidence>
<dbReference type="Pfam" id="PF26607">
    <property type="entry name" value="DUF8189"/>
    <property type="match status" value="1"/>
</dbReference>
<comment type="caution">
    <text evidence="2">The sequence shown here is derived from an EMBL/GenBank/DDBJ whole genome shotgun (WGS) entry which is preliminary data.</text>
</comment>
<dbReference type="Proteomes" id="UP000634660">
    <property type="component" value="Unassembled WGS sequence"/>
</dbReference>
<reference evidence="2" key="2">
    <citation type="submission" date="2020-09" db="EMBL/GenBank/DDBJ databases">
        <authorList>
            <person name="Sun Q."/>
            <person name="Ohkuma M."/>
        </authorList>
    </citation>
    <scope>NUCLEOTIDE SEQUENCE</scope>
    <source>
        <strain evidence="2">JCM 4834</strain>
    </source>
</reference>
<sequence length="366" mass="38339">MTKRDYQRRLAPARPKPAVFDRSLMKITSSSVGTITTAQPTPQMTMAKGTDSRILIATNTNGLIYTGWITADSTKTSNTYVSAQAKTAGTPVAAAAADGRMAVFYRDPGNQLMYLREKADHTGWEKPAWVAGALLLGDPAVGRIADGRIELYLTGTDGVLYHTWATAPGAEGWPPAQKIGGGNVRALATASTADGLQAFLHVNGAAQLWMIQQTPPSGTWSAFTNPANNITGPLAVAPARNFPLIGMFPAPDGTLLSVQQNTAGTWSGPAPLPFGQPAPNAYPSVRPVLLPGPTQRQLIAVVAGAGQQWILEEPATGSGPWTVLQHTPKDAAGKVLGQAATLDGTTLTVATSYASGLQYDTYTCTA</sequence>
<name>A0A918QV40_9ACTN</name>
<dbReference type="SUPFAM" id="SSF89372">
    <property type="entry name" value="Fucose-specific lectin"/>
    <property type="match status" value="1"/>
</dbReference>
<gene>
    <name evidence="2" type="ORF">GCM10010371_34520</name>
</gene>
<protein>
    <recommendedName>
        <fullName evidence="1">PLL-like beta propeller domain-containing protein</fullName>
    </recommendedName>
</protein>
<evidence type="ECO:0000313" key="2">
    <source>
        <dbReference type="EMBL" id="GGZ71923.1"/>
    </source>
</evidence>
<accession>A0A918QV40</accession>
<feature type="domain" description="PLL-like beta propeller" evidence="1">
    <location>
        <begin position="49"/>
        <end position="268"/>
    </location>
</feature>
<dbReference type="EMBL" id="BMVX01000012">
    <property type="protein sequence ID" value="GGZ71923.1"/>
    <property type="molecule type" value="Genomic_DNA"/>
</dbReference>
<dbReference type="Gene3D" id="2.120.10.70">
    <property type="entry name" value="Fucose-specific lectin"/>
    <property type="match status" value="1"/>
</dbReference>
<dbReference type="AlphaFoldDB" id="A0A918QV40"/>